<comment type="catalytic activity">
    <reaction evidence="6">
        <text>3',3'-c-di-GMP + H2O = 5'-phosphoguanylyl(3'-&gt;5')guanosine + H(+)</text>
        <dbReference type="Rhea" id="RHEA:24902"/>
        <dbReference type="ChEBI" id="CHEBI:15377"/>
        <dbReference type="ChEBI" id="CHEBI:15378"/>
        <dbReference type="ChEBI" id="CHEBI:58754"/>
        <dbReference type="ChEBI" id="CHEBI:58805"/>
        <dbReference type="EC" id="3.1.4.52"/>
    </reaction>
    <physiologicalReaction direction="left-to-right" evidence="6">
        <dbReference type="Rhea" id="RHEA:24903"/>
    </physiologicalReaction>
</comment>
<gene>
    <name evidence="11" type="ORF">AC731_004040</name>
</gene>
<evidence type="ECO:0000259" key="10">
    <source>
        <dbReference type="PROSITE" id="PS50887"/>
    </source>
</evidence>
<dbReference type="FunFam" id="3.30.70.270:FF:000001">
    <property type="entry name" value="Diguanylate cyclase domain protein"/>
    <property type="match status" value="1"/>
</dbReference>
<evidence type="ECO:0000256" key="4">
    <source>
        <dbReference type="ARBA" id="ARBA00022989"/>
    </source>
</evidence>
<feature type="transmembrane region" description="Helical" evidence="7">
    <location>
        <begin position="193"/>
        <end position="210"/>
    </location>
</feature>
<dbReference type="InterPro" id="IPR043128">
    <property type="entry name" value="Rev_trsase/Diguanyl_cyclase"/>
</dbReference>
<dbReference type="PROSITE" id="PS50883">
    <property type="entry name" value="EAL"/>
    <property type="match status" value="1"/>
</dbReference>
<dbReference type="CDD" id="cd01949">
    <property type="entry name" value="GGDEF"/>
    <property type="match status" value="1"/>
</dbReference>
<dbReference type="EMBL" id="CP014646">
    <property type="protein sequence ID" value="AMO36181.1"/>
    <property type="molecule type" value="Genomic_DNA"/>
</dbReference>
<evidence type="ECO:0000256" key="2">
    <source>
        <dbReference type="ARBA" id="ARBA00022475"/>
    </source>
</evidence>
<feature type="transmembrane region" description="Helical" evidence="7">
    <location>
        <begin position="159"/>
        <end position="181"/>
    </location>
</feature>
<evidence type="ECO:0000313" key="12">
    <source>
        <dbReference type="Proteomes" id="UP000036902"/>
    </source>
</evidence>
<dbReference type="GO" id="GO:0007165">
    <property type="term" value="P:signal transduction"/>
    <property type="evidence" value="ECO:0007669"/>
    <property type="project" value="UniProtKB-ARBA"/>
</dbReference>
<dbReference type="Gene3D" id="3.20.20.450">
    <property type="entry name" value="EAL domain"/>
    <property type="match status" value="1"/>
</dbReference>
<evidence type="ECO:0000256" key="3">
    <source>
        <dbReference type="ARBA" id="ARBA00022692"/>
    </source>
</evidence>
<dbReference type="Gene3D" id="3.30.450.350">
    <property type="entry name" value="CHASE domain"/>
    <property type="match status" value="1"/>
</dbReference>
<dbReference type="AlphaFoldDB" id="A0A140IEK6"/>
<dbReference type="InterPro" id="IPR035919">
    <property type="entry name" value="EAL_sf"/>
</dbReference>
<dbReference type="Pfam" id="PF03924">
    <property type="entry name" value="CHASE"/>
    <property type="match status" value="1"/>
</dbReference>
<dbReference type="PROSITE" id="PS50839">
    <property type="entry name" value="CHASE"/>
    <property type="match status" value="1"/>
</dbReference>
<dbReference type="SMART" id="SM00052">
    <property type="entry name" value="EAL"/>
    <property type="match status" value="1"/>
</dbReference>
<dbReference type="SMART" id="SM00267">
    <property type="entry name" value="GGDEF"/>
    <property type="match status" value="1"/>
</dbReference>
<keyword evidence="2" id="KW-1003">Cell membrane</keyword>
<keyword evidence="4 7" id="KW-1133">Transmembrane helix</keyword>
<dbReference type="Pfam" id="PF00990">
    <property type="entry name" value="GGDEF"/>
    <property type="match status" value="1"/>
</dbReference>
<evidence type="ECO:0000259" key="9">
    <source>
        <dbReference type="PROSITE" id="PS50883"/>
    </source>
</evidence>
<dbReference type="NCBIfam" id="TIGR00254">
    <property type="entry name" value="GGDEF"/>
    <property type="match status" value="1"/>
</dbReference>
<dbReference type="RefSeq" id="WP_048709407.1">
    <property type="nucleotide sequence ID" value="NZ_CP014646.1"/>
</dbReference>
<dbReference type="GO" id="GO:0005886">
    <property type="term" value="C:plasma membrane"/>
    <property type="evidence" value="ECO:0007669"/>
    <property type="project" value="UniProtKB-SubCell"/>
</dbReference>
<name>A0A140IEK6_9RHOO</name>
<feature type="transmembrane region" description="Helical" evidence="7">
    <location>
        <begin position="121"/>
        <end position="139"/>
    </location>
</feature>
<dbReference type="Gene3D" id="3.30.70.270">
    <property type="match status" value="1"/>
</dbReference>
<dbReference type="Pfam" id="PF00563">
    <property type="entry name" value="EAL"/>
    <property type="match status" value="1"/>
</dbReference>
<dbReference type="InterPro" id="IPR042240">
    <property type="entry name" value="CHASE_sf"/>
</dbReference>
<dbReference type="InterPro" id="IPR001633">
    <property type="entry name" value="EAL_dom"/>
</dbReference>
<dbReference type="GO" id="GO:0071732">
    <property type="term" value="P:cellular response to nitric oxide"/>
    <property type="evidence" value="ECO:0007669"/>
    <property type="project" value="UniProtKB-ARBA"/>
</dbReference>
<dbReference type="Gene3D" id="3.30.450.20">
    <property type="entry name" value="PAS domain"/>
    <property type="match status" value="1"/>
</dbReference>
<dbReference type="PANTHER" id="PTHR44757">
    <property type="entry name" value="DIGUANYLATE CYCLASE DGCP"/>
    <property type="match status" value="1"/>
</dbReference>
<sequence>MQIHKLAENVGLALLVGLGYAISGWLSIKLAVPPGYTTPAFPPAGIALSAMLIFGARVWPGILAGALVVQFIAHLAVGISQAPLAGLLIPTFGAVLQAAAGAWLARWLIGFPNRLDSPRTIVRFLVLVAPIGSLVNASLSVPALHAAGIITTQEMAFNWWTWWLGDTLGVIVMAPLMFVLFGRPSADWDGRRLGVAIPLGLALAILAFAFRQVLVWEELRVQAQFTRDTEHLASQVRKRLDAQIDMMLAIRGLMSVSENVSHEEFQDFVRPWLNRYPGTKNFAWNARVLQGQRARFETLVRASGHPDFQILDRDMQGKVYPAADAPEYLPIVYVAPLEHNASAIGINPMSLSPAAQAILESRQTGSPVAAEAFRLVQETGTQKGVVLYLATHRHASSTHKGALSLHSEEGIVSSAFRMDDALAAVRAQAEEIGIELCLKDTAAAPGRQRLTGLDECDSATWLAHAISRRVALPFAGRSWELRLRATDNYIYAQRTWAAWGAVATGLLGTGLLGAFLLISTGHTRRITGLVDRRTRELEATTATLRENQAALAEAMRIARMGSWETRVGQRGLRCSDDLHRLLDTKLHRLGSVHDIVAALAPEDRPMIEAKLEELAQAPGQVTIDARTDREPARVLQFQIESEWRDGALAHIRGTVQDVTEARQAEAHIQYLAHFDTLTGLPNRSAWIGQAQGALRTAERHGDRLAVLFLDLDNFKTVNDSLGHPVGDRLLAAVARRLSGCLRGEDRLARLGGDEFVALLPRLEHPGDAATVARKMLEVLDDTLRIEDHDLRPSVSIGIALYPDDGQSVDVLLKHADTAMYGAKAAGRNNFQFFVPAMNERANERLKLESALRRAVAGKQLLLHYQPQIDTRSGRAIGCEALVRWQHPERGLVPPAQFIPIAEDVGMIVPIGEWVLREACRQQAEWAAAGLRDLTVAINISALQFQRADFPDVVARILDETGADPAAIELEITESALMNPGSEQLERLNRLIERGLTLALDDFGTGYSCLAYLKRLPLSRIKIDRSFVADLPGDTEDAAVVSAALSLARDLGMDVVAEGVETPGQRAFLAERNCTLMQGYLFSRPLDAGSFEAWIRGLGHH</sequence>
<evidence type="ECO:0000256" key="5">
    <source>
        <dbReference type="ARBA" id="ARBA00023136"/>
    </source>
</evidence>
<dbReference type="KEGG" id="thu:AC731_004040"/>
<dbReference type="SUPFAM" id="SSF141868">
    <property type="entry name" value="EAL domain-like"/>
    <property type="match status" value="1"/>
</dbReference>
<evidence type="ECO:0000259" key="8">
    <source>
        <dbReference type="PROSITE" id="PS50839"/>
    </source>
</evidence>
<dbReference type="InterPro" id="IPR052155">
    <property type="entry name" value="Biofilm_reg_signaling"/>
</dbReference>
<proteinExistence type="predicted"/>
<dbReference type="InterPro" id="IPR000160">
    <property type="entry name" value="GGDEF_dom"/>
</dbReference>
<keyword evidence="3 7" id="KW-0812">Transmembrane</keyword>
<organism evidence="11 12">
    <name type="scientific">Thauera humireducens</name>
    <dbReference type="NCBI Taxonomy" id="1134435"/>
    <lineage>
        <taxon>Bacteria</taxon>
        <taxon>Pseudomonadati</taxon>
        <taxon>Pseudomonadota</taxon>
        <taxon>Betaproteobacteria</taxon>
        <taxon>Rhodocyclales</taxon>
        <taxon>Zoogloeaceae</taxon>
        <taxon>Thauera</taxon>
    </lineage>
</organism>
<comment type="subcellular location">
    <subcellularLocation>
        <location evidence="1">Cell membrane</location>
        <topology evidence="1">Multi-pass membrane protein</topology>
    </subcellularLocation>
</comment>
<dbReference type="PROSITE" id="PS50887">
    <property type="entry name" value="GGDEF"/>
    <property type="match status" value="1"/>
</dbReference>
<dbReference type="InterPro" id="IPR029787">
    <property type="entry name" value="Nucleotide_cyclase"/>
</dbReference>
<dbReference type="SUPFAM" id="SSF55073">
    <property type="entry name" value="Nucleotide cyclase"/>
    <property type="match status" value="1"/>
</dbReference>
<dbReference type="InterPro" id="IPR007895">
    <property type="entry name" value="MASE1"/>
</dbReference>
<keyword evidence="12" id="KW-1185">Reference proteome</keyword>
<feature type="transmembrane region" description="Helical" evidence="7">
    <location>
        <begin position="87"/>
        <end position="109"/>
    </location>
</feature>
<dbReference type="Proteomes" id="UP000036902">
    <property type="component" value="Chromosome"/>
</dbReference>
<dbReference type="FunFam" id="3.20.20.450:FF:000001">
    <property type="entry name" value="Cyclic di-GMP phosphodiesterase yahA"/>
    <property type="match status" value="1"/>
</dbReference>
<dbReference type="CDD" id="cd01948">
    <property type="entry name" value="EAL"/>
    <property type="match status" value="1"/>
</dbReference>
<evidence type="ECO:0000256" key="6">
    <source>
        <dbReference type="ARBA" id="ARBA00051114"/>
    </source>
</evidence>
<reference evidence="12" key="1">
    <citation type="submission" date="2016-03" db="EMBL/GenBank/DDBJ databases">
        <authorList>
            <person name="Ma C."/>
            <person name="Zhou S."/>
            <person name="Yang G."/>
        </authorList>
    </citation>
    <scope>NUCLEOTIDE SEQUENCE [LARGE SCALE GENOMIC DNA]</scope>
    <source>
        <strain evidence="12">SgZ-1</strain>
    </source>
</reference>
<feature type="domain" description="CHASE" evidence="8">
    <location>
        <begin position="256"/>
        <end position="425"/>
    </location>
</feature>
<protein>
    <submittedName>
        <fullName evidence="11">Diguanylate cyclase</fullName>
    </submittedName>
</protein>
<evidence type="ECO:0000256" key="1">
    <source>
        <dbReference type="ARBA" id="ARBA00004651"/>
    </source>
</evidence>
<dbReference type="STRING" id="1134435.AC731_004040"/>
<dbReference type="SMART" id="SM01079">
    <property type="entry name" value="CHASE"/>
    <property type="match status" value="1"/>
</dbReference>
<evidence type="ECO:0000256" key="7">
    <source>
        <dbReference type="SAM" id="Phobius"/>
    </source>
</evidence>
<feature type="domain" description="EAL" evidence="9">
    <location>
        <begin position="844"/>
        <end position="1098"/>
    </location>
</feature>
<dbReference type="PANTHER" id="PTHR44757:SF2">
    <property type="entry name" value="BIOFILM ARCHITECTURE MAINTENANCE PROTEIN MBAA"/>
    <property type="match status" value="1"/>
</dbReference>
<feature type="transmembrane region" description="Helical" evidence="7">
    <location>
        <begin position="12"/>
        <end position="32"/>
    </location>
</feature>
<dbReference type="GO" id="GO:0071111">
    <property type="term" value="F:cyclic-guanylate-specific phosphodiesterase activity"/>
    <property type="evidence" value="ECO:0007669"/>
    <property type="project" value="UniProtKB-EC"/>
</dbReference>
<dbReference type="InterPro" id="IPR006189">
    <property type="entry name" value="CHASE_dom"/>
</dbReference>
<keyword evidence="5 7" id="KW-0472">Membrane</keyword>
<dbReference type="Pfam" id="PF05231">
    <property type="entry name" value="MASE1"/>
    <property type="match status" value="1"/>
</dbReference>
<feature type="domain" description="GGDEF" evidence="10">
    <location>
        <begin position="702"/>
        <end position="835"/>
    </location>
</feature>
<accession>A0A140IEK6</accession>
<evidence type="ECO:0000313" key="11">
    <source>
        <dbReference type="EMBL" id="AMO36181.1"/>
    </source>
</evidence>